<keyword evidence="8" id="KW-1133">Transmembrane helix</keyword>
<keyword evidence="3 7" id="KW-0378">Hydrolase</keyword>
<feature type="site" description="Important for catalytic activity, responsible for pKa modulation of the active site Glu and correct orientation of both the proton donor and substrate" evidence="6">
    <location>
        <position position="181"/>
    </location>
</feature>
<keyword evidence="4 7" id="KW-0326">Glycosidase</keyword>
<evidence type="ECO:0000256" key="3">
    <source>
        <dbReference type="ARBA" id="ARBA00022801"/>
    </source>
</evidence>
<name>A0A9J6RE80_9BACI</name>
<comment type="similarity">
    <text evidence="2 7">Belongs to the glycosyl hydrolase 43 family.</text>
</comment>
<dbReference type="InterPro" id="IPR050727">
    <property type="entry name" value="GH43_arabinanases"/>
</dbReference>
<dbReference type="PANTHER" id="PTHR43301">
    <property type="entry name" value="ARABINAN ENDO-1,5-ALPHA-L-ARABINOSIDASE"/>
    <property type="match status" value="1"/>
</dbReference>
<dbReference type="InterPro" id="IPR023296">
    <property type="entry name" value="Glyco_hydro_beta-prop_sf"/>
</dbReference>
<feature type="active site" description="Proton donor" evidence="5">
    <location>
        <position position="233"/>
    </location>
</feature>
<feature type="signal peptide" evidence="9">
    <location>
        <begin position="1"/>
        <end position="21"/>
    </location>
</feature>
<evidence type="ECO:0000313" key="12">
    <source>
        <dbReference type="Proteomes" id="UP001084197"/>
    </source>
</evidence>
<keyword evidence="12" id="KW-1185">Reference proteome</keyword>
<feature type="active site" description="Proton acceptor" evidence="5">
    <location>
        <position position="47"/>
    </location>
</feature>
<evidence type="ECO:0000256" key="2">
    <source>
        <dbReference type="ARBA" id="ARBA00009865"/>
    </source>
</evidence>
<feature type="chain" id="PRO_5039947227" evidence="9">
    <location>
        <begin position="22"/>
        <end position="547"/>
    </location>
</feature>
<dbReference type="InterPro" id="IPR032291">
    <property type="entry name" value="Abn2_C"/>
</dbReference>
<reference evidence="11" key="1">
    <citation type="submission" date="2022-11" db="EMBL/GenBank/DDBJ databases">
        <title>WGS of Natronobacillus azotifigens 24KS-1, an anaerobic diazotrophic haloalkaliphile from soda-rich habitats.</title>
        <authorList>
            <person name="Sorokin D.Y."/>
            <person name="Merkel A.Y."/>
        </authorList>
    </citation>
    <scope>NUCLEOTIDE SEQUENCE</scope>
    <source>
        <strain evidence="11">24KS-1</strain>
    </source>
</reference>
<dbReference type="Gene3D" id="2.115.10.20">
    <property type="entry name" value="Glycosyl hydrolase domain, family 43"/>
    <property type="match status" value="1"/>
</dbReference>
<evidence type="ECO:0000256" key="8">
    <source>
        <dbReference type="SAM" id="Phobius"/>
    </source>
</evidence>
<evidence type="ECO:0000256" key="9">
    <source>
        <dbReference type="SAM" id="SignalP"/>
    </source>
</evidence>
<evidence type="ECO:0000256" key="7">
    <source>
        <dbReference type="RuleBase" id="RU361187"/>
    </source>
</evidence>
<dbReference type="AlphaFoldDB" id="A0A9J6RE80"/>
<keyword evidence="8" id="KW-0472">Membrane</keyword>
<dbReference type="GO" id="GO:0004553">
    <property type="term" value="F:hydrolase activity, hydrolyzing O-glycosyl compounds"/>
    <property type="evidence" value="ECO:0007669"/>
    <property type="project" value="InterPro"/>
</dbReference>
<evidence type="ECO:0000313" key="11">
    <source>
        <dbReference type="EMBL" id="MCZ0703773.1"/>
    </source>
</evidence>
<feature type="domain" description="Extracellular endo-alpha-(1-&gt;5)-L-arabinanase C-terminal" evidence="10">
    <location>
        <begin position="377"/>
        <end position="480"/>
    </location>
</feature>
<evidence type="ECO:0000256" key="4">
    <source>
        <dbReference type="ARBA" id="ARBA00023295"/>
    </source>
</evidence>
<dbReference type="GO" id="GO:0005975">
    <property type="term" value="P:carbohydrate metabolic process"/>
    <property type="evidence" value="ECO:0007669"/>
    <property type="project" value="InterPro"/>
</dbReference>
<dbReference type="EMBL" id="JAPRAT010000022">
    <property type="protein sequence ID" value="MCZ0703773.1"/>
    <property type="molecule type" value="Genomic_DNA"/>
</dbReference>
<dbReference type="Pfam" id="PF16369">
    <property type="entry name" value="GH43_C"/>
    <property type="match status" value="1"/>
</dbReference>
<dbReference type="CDD" id="cd18832">
    <property type="entry name" value="GH43_GsAbnA-like"/>
    <property type="match status" value="1"/>
</dbReference>
<dbReference type="Gene3D" id="2.40.128.10">
    <property type="match status" value="1"/>
</dbReference>
<comment type="pathway">
    <text evidence="1">Glycan metabolism; L-arabinan degradation.</text>
</comment>
<organism evidence="11 12">
    <name type="scientific">Natronobacillus azotifigens</name>
    <dbReference type="NCBI Taxonomy" id="472978"/>
    <lineage>
        <taxon>Bacteria</taxon>
        <taxon>Bacillati</taxon>
        <taxon>Bacillota</taxon>
        <taxon>Bacilli</taxon>
        <taxon>Bacillales</taxon>
        <taxon>Bacillaceae</taxon>
        <taxon>Natronobacillus</taxon>
    </lineage>
</organism>
<comment type="caution">
    <text evidence="11">The sequence shown here is derived from an EMBL/GenBank/DDBJ whole genome shotgun (WGS) entry which is preliminary data.</text>
</comment>
<dbReference type="RefSeq" id="WP_268780538.1">
    <property type="nucleotide sequence ID" value="NZ_JAPRAT010000022.1"/>
</dbReference>
<proteinExistence type="inferred from homology"/>
<feature type="transmembrane region" description="Helical" evidence="8">
    <location>
        <begin position="521"/>
        <end position="541"/>
    </location>
</feature>
<gene>
    <name evidence="11" type="ORF">OWO01_11125</name>
</gene>
<evidence type="ECO:0000256" key="5">
    <source>
        <dbReference type="PIRSR" id="PIRSR606710-1"/>
    </source>
</evidence>
<dbReference type="Proteomes" id="UP001084197">
    <property type="component" value="Unassembled WGS sequence"/>
</dbReference>
<keyword evidence="8" id="KW-0812">Transmembrane</keyword>
<evidence type="ECO:0000256" key="1">
    <source>
        <dbReference type="ARBA" id="ARBA00004834"/>
    </source>
</evidence>
<evidence type="ECO:0000256" key="6">
    <source>
        <dbReference type="PIRSR" id="PIRSR606710-2"/>
    </source>
</evidence>
<dbReference type="SUPFAM" id="SSF75005">
    <property type="entry name" value="Arabinanase/levansucrase/invertase"/>
    <property type="match status" value="1"/>
</dbReference>
<dbReference type="InterPro" id="IPR006710">
    <property type="entry name" value="Glyco_hydro_43"/>
</dbReference>
<keyword evidence="9" id="KW-0732">Signal</keyword>
<protein>
    <submittedName>
        <fullName evidence="11">Glycoside hydrolase family 43 protein</fullName>
    </submittedName>
</protein>
<sequence>MKKVRRKRVMLISLAFFMVLANLSLTNIHVKAGVKEAPEFREGSVHDPSVIKVDDTFYVFGSHLAAAKSTDLMQWERVADGVNSSNPLFDDVTKELSEALEWANSDTLWAADVTQVGDQFFMYYNACEGTSPRSAMGLAIADDIEGPYVDQGIFLKSGMWDQESENKGEVYNPTVHPNAIDPHAFYDAEGNFWLLYGSYSGGIFILELDAITGFPIEEGYGTHLIGANHARMEGPYMQYSEETGYYYLHLTYGGLGAGHGYNMRVMRSENPDGPFYDAAGNLMEDVGGPAGSMFDDDAIAPYGVKTMGDFLFRRYSDEPGNGFGTGYVSPGHNSVYTNEEGEQFLFFHTRFPYRGEAHEIRVHQMVMNSNGWPVVAPYRYAGEKVEPIAEEDVYGTYKFINHGLEFSGEINEAEIIELHEDGTLSGSANGKWNHYDEFRITLSIDGADYDGMLLNQWNPTTREFGITFAGIADNNMTVWGSKTIDGAGSAVDDSDDEDLEKDSDQIGTTTEIEETEVETTYLLWVIISAIIVVVAIVLIVVKRKGNK</sequence>
<evidence type="ECO:0000259" key="10">
    <source>
        <dbReference type="Pfam" id="PF16369"/>
    </source>
</evidence>
<dbReference type="PANTHER" id="PTHR43301:SF3">
    <property type="entry name" value="ARABINAN ENDO-1,5-ALPHA-L-ARABINOSIDASE A-RELATED"/>
    <property type="match status" value="1"/>
</dbReference>
<dbReference type="Pfam" id="PF04616">
    <property type="entry name" value="Glyco_hydro_43"/>
    <property type="match status" value="1"/>
</dbReference>
<accession>A0A9J6RE80</accession>